<feature type="transmembrane region" description="Helical" evidence="2">
    <location>
        <begin position="42"/>
        <end position="61"/>
    </location>
</feature>
<evidence type="ECO:0000256" key="1">
    <source>
        <dbReference type="SAM" id="MobiDB-lite"/>
    </source>
</evidence>
<dbReference type="Proteomes" id="UP001064896">
    <property type="component" value="Chromosome"/>
</dbReference>
<keyword evidence="2" id="KW-0472">Membrane</keyword>
<dbReference type="RefSeq" id="WP_021222178.1">
    <property type="nucleotide sequence ID" value="NZ_AP023081.1"/>
</dbReference>
<evidence type="ECO:0000256" key="2">
    <source>
        <dbReference type="SAM" id="Phobius"/>
    </source>
</evidence>
<name>A0AAU7Y9V9_9PSED</name>
<keyword evidence="5" id="KW-1185">Reference proteome</keyword>
<protein>
    <submittedName>
        <fullName evidence="4">DUF2834 domain-containing protein</fullName>
    </submittedName>
</protein>
<reference evidence="4" key="2">
    <citation type="submission" date="2023-08" db="EMBL/GenBank/DDBJ databases">
        <title>Increased levels of nutrients transform a symbiont into a lethal pathobiont.</title>
        <authorList>
            <person name="Lachnit T."/>
            <person name="Ulrich L."/>
            <person name="Willmer F.M."/>
            <person name="Hasenbein T."/>
            <person name="Steiner L.X."/>
            <person name="Wolters M."/>
            <person name="Herbst E.M."/>
            <person name="Deines P."/>
        </authorList>
    </citation>
    <scope>NUCLEOTIDE SEQUENCE</scope>
    <source>
        <strain evidence="4">T3</strain>
    </source>
</reference>
<evidence type="ECO:0000313" key="4">
    <source>
        <dbReference type="EMBL" id="XBY66486.1"/>
    </source>
</evidence>
<dbReference type="AlphaFoldDB" id="A0AAU7Y9V9"/>
<organism evidence="4">
    <name type="scientific">Pseudomonas solani</name>
    <dbReference type="NCBI Taxonomy" id="2731552"/>
    <lineage>
        <taxon>Bacteria</taxon>
        <taxon>Pseudomonadati</taxon>
        <taxon>Pseudomonadota</taxon>
        <taxon>Gammaproteobacteria</taxon>
        <taxon>Pseudomonadales</taxon>
        <taxon>Pseudomonadaceae</taxon>
        <taxon>Pseudomonas</taxon>
    </lineage>
</organism>
<keyword evidence="2" id="KW-0812">Transmembrane</keyword>
<sequence length="124" mass="13640">MPARLSALLALVAFGGYTLYVMAISEQPLLEFGAQLMSRPDTAQVVIDLYLACGLIGIWMYQDNRRQGRGLLYLLPFYLVTAVFASIGPLLYLALRRPTNRKTDDGSHRAVAAPVEQPGTDPRA</sequence>
<dbReference type="EMBL" id="AP023081">
    <property type="protein sequence ID" value="BCD89461.1"/>
    <property type="molecule type" value="Genomic_DNA"/>
</dbReference>
<reference evidence="3" key="1">
    <citation type="submission" date="2020-05" db="EMBL/GenBank/DDBJ databases">
        <title>Complete genome sequence of Pseudomonas sp. Sm006.</title>
        <authorList>
            <person name="Takeuchi K."/>
            <person name="Someya N."/>
        </authorList>
    </citation>
    <scope>NUCLEOTIDE SEQUENCE</scope>
    <source>
        <strain evidence="3">Sm006</strain>
    </source>
</reference>
<feature type="region of interest" description="Disordered" evidence="1">
    <location>
        <begin position="100"/>
        <end position="124"/>
    </location>
</feature>
<gene>
    <name evidence="4" type="ORF">ABS648_12190</name>
    <name evidence="3" type="ORF">PSm6_58680</name>
</gene>
<feature type="transmembrane region" description="Helical" evidence="2">
    <location>
        <begin position="73"/>
        <end position="95"/>
    </location>
</feature>
<keyword evidence="2" id="KW-1133">Transmembrane helix</keyword>
<accession>A0AAU7Y9V9</accession>
<evidence type="ECO:0000313" key="5">
    <source>
        <dbReference type="Proteomes" id="UP001064896"/>
    </source>
</evidence>
<dbReference type="EMBL" id="CP158373">
    <property type="protein sequence ID" value="XBY66486.1"/>
    <property type="molecule type" value="Genomic_DNA"/>
</dbReference>
<proteinExistence type="predicted"/>
<evidence type="ECO:0000313" key="3">
    <source>
        <dbReference type="EMBL" id="BCD89461.1"/>
    </source>
</evidence>